<dbReference type="Gene3D" id="3.90.1200.10">
    <property type="match status" value="1"/>
</dbReference>
<accession>A0A8J4UE74</accession>
<keyword evidence="5" id="KW-0931">ER-Golgi transport</keyword>
<dbReference type="GO" id="GO:0016301">
    <property type="term" value="F:kinase activity"/>
    <property type="evidence" value="ECO:0007669"/>
    <property type="project" value="UniProtKB-KW"/>
</dbReference>
<dbReference type="InterPro" id="IPR024298">
    <property type="entry name" value="Sec16_Sec23-bd"/>
</dbReference>
<dbReference type="SUPFAM" id="SSF56112">
    <property type="entry name" value="Protein kinase-like (PK-like)"/>
    <property type="match status" value="1"/>
</dbReference>
<feature type="non-terminal residue" evidence="7">
    <location>
        <position position="1"/>
    </location>
</feature>
<keyword evidence="3" id="KW-0813">Transport</keyword>
<keyword evidence="4" id="KW-0256">Endoplasmic reticulum</keyword>
<keyword evidence="8" id="KW-1185">Reference proteome</keyword>
<evidence type="ECO:0000259" key="6">
    <source>
        <dbReference type="Pfam" id="PF12931"/>
    </source>
</evidence>
<dbReference type="EMBL" id="QNUK01000037">
    <property type="protein sequence ID" value="KAF5906143.1"/>
    <property type="molecule type" value="Genomic_DNA"/>
</dbReference>
<feature type="domain" description="Sec16 Sec23-binding" evidence="6">
    <location>
        <begin position="458"/>
        <end position="607"/>
    </location>
</feature>
<evidence type="ECO:0000256" key="1">
    <source>
        <dbReference type="ARBA" id="ARBA00004240"/>
    </source>
</evidence>
<dbReference type="GO" id="GO:0070971">
    <property type="term" value="C:endoplasmic reticulum exit site"/>
    <property type="evidence" value="ECO:0007669"/>
    <property type="project" value="TreeGrafter"/>
</dbReference>
<organism evidence="7 8">
    <name type="scientific">Clarias magur</name>
    <name type="common">Asian catfish</name>
    <name type="synonym">Macropteronotus magur</name>
    <dbReference type="NCBI Taxonomy" id="1594786"/>
    <lineage>
        <taxon>Eukaryota</taxon>
        <taxon>Metazoa</taxon>
        <taxon>Chordata</taxon>
        <taxon>Craniata</taxon>
        <taxon>Vertebrata</taxon>
        <taxon>Euteleostomi</taxon>
        <taxon>Actinopterygii</taxon>
        <taxon>Neopterygii</taxon>
        <taxon>Teleostei</taxon>
        <taxon>Ostariophysi</taxon>
        <taxon>Siluriformes</taxon>
        <taxon>Clariidae</taxon>
        <taxon>Clarias</taxon>
    </lineage>
</organism>
<dbReference type="OrthoDB" id="8975183at2759"/>
<evidence type="ECO:0000313" key="7">
    <source>
        <dbReference type="EMBL" id="KAF5906143.1"/>
    </source>
</evidence>
<feature type="domain" description="Sec16 Sec23-binding" evidence="6">
    <location>
        <begin position="119"/>
        <end position="282"/>
    </location>
</feature>
<evidence type="ECO:0000256" key="2">
    <source>
        <dbReference type="ARBA" id="ARBA00005927"/>
    </source>
</evidence>
<dbReference type="GO" id="GO:0070973">
    <property type="term" value="P:protein localization to endoplasmic reticulum exit site"/>
    <property type="evidence" value="ECO:0007669"/>
    <property type="project" value="TreeGrafter"/>
</dbReference>
<keyword evidence="7" id="KW-0808">Transferase</keyword>
<proteinExistence type="inferred from homology"/>
<sequence>MAGLTVRFNKRRAAFKAHVDFKGDENLSKRSEELAKFPGPLMSSKMQKKELFEFIMMKSQKCLDEIAEPDQVEAFFYWQIVGLFCAHNGKVMMCEVARLLFRAYSLLRQKALGCKGAMSHEQWCLPLARLLCSNIPDDKHRQHVIKMGDYLASRRLTYAAHICYIVAKVELGSHEWMYLVGFDSLPNGLAALNESVMSTETYEYMLSLTSGHAQTNFQIFKLDHAIRLAMLALHDTAFKYCETIARAVITSPGCFTTSLMEKLILLSIYLYKERQQENEPEWLLHLLQLHSLKVADVNANYDEQPGPFTSSDVGPEELVPSTSSNVVCEIQDSKCGKIPALKSLYLEQHSDPDGSVNQSEEFGDLAKFPGPLMSSKMQKKELFQFIMMKSQKCLDEISEPDQVEAFFFWQIVGLFCAHNGKVMMCEVARLLFRAYSLLRQKAFGCKGPMSHERWCLPLVKLLCSNVPDDKHRQLVIRMGDDLASRGLIYAAHICYIVAKVELGSHDRMYLVGFDSLPKGLAALNESIMSTETYEYMLSLTSGHAQTSFQICKLDHAIRLAMLALHDPAFEYCETIARAVITSPGCFTTSLMEKLILLSIKLYKERQQEKEPEFLLHLLQLHSLKVADVNANYDEQPGPFTSSNVGPEELIPSTSSNVVCEIQDSECGKIPALKSLYLEQHSDPEGAMYQSEEFDELAKFPDLLISSKMQKKELFQFIMMKSQKCLDEIAKPDQVEAFFFWQIVGLFCVQNGKVMMCEVARLLFRADGLLRQRASLCKCAMSHEEWCLPLARLLCSNIPDDKHRQNVIKRGDDMDLEGTTNKLVGCYVDESPEDMVLVRVYGNKTELIVDRDNELKSFQVLHANGCAPRLYCTFNNGICYEFMQGDALGTQDVRDPVLLRLIATEMARIHAIHAHNGCIPKPNLWIKMRKYFSLVATEFTDQASNA</sequence>
<reference evidence="7" key="1">
    <citation type="submission" date="2020-07" db="EMBL/GenBank/DDBJ databases">
        <title>Clarias magur genome sequencing, assembly and annotation.</title>
        <authorList>
            <person name="Kushwaha B."/>
            <person name="Kumar R."/>
            <person name="Das P."/>
            <person name="Joshi C.G."/>
            <person name="Kumar D."/>
            <person name="Nagpure N.S."/>
            <person name="Pandey M."/>
            <person name="Agarwal S."/>
            <person name="Srivastava S."/>
            <person name="Singh M."/>
            <person name="Sahoo L."/>
            <person name="Jayasankar P."/>
            <person name="Meher P.K."/>
            <person name="Koringa P.G."/>
            <person name="Iquebal M.A."/>
            <person name="Das S.P."/>
            <person name="Bit A."/>
            <person name="Patnaik S."/>
            <person name="Patel N."/>
            <person name="Shah T.M."/>
            <person name="Hinsu A."/>
            <person name="Jena J.K."/>
        </authorList>
    </citation>
    <scope>NUCLEOTIDE SEQUENCE</scope>
    <source>
        <strain evidence="7">CIFAMagur01</strain>
        <tissue evidence="7">Testis</tissue>
    </source>
</reference>
<dbReference type="Proteomes" id="UP000727407">
    <property type="component" value="Unassembled WGS sequence"/>
</dbReference>
<dbReference type="PANTHER" id="PTHR13402">
    <property type="entry name" value="RGPR-RELATED"/>
    <property type="match status" value="1"/>
</dbReference>
<dbReference type="Pfam" id="PF01633">
    <property type="entry name" value="Choline_kinase"/>
    <property type="match status" value="1"/>
</dbReference>
<protein>
    <submittedName>
        <fullName evidence="7">PAS domain-containing serine/threonine-protein kinase-like isoform X1</fullName>
    </submittedName>
</protein>
<dbReference type="Pfam" id="PF12931">
    <property type="entry name" value="TPR_Sec16"/>
    <property type="match status" value="2"/>
</dbReference>
<dbReference type="GO" id="GO:0016192">
    <property type="term" value="P:vesicle-mediated transport"/>
    <property type="evidence" value="ECO:0007669"/>
    <property type="project" value="UniProtKB-KW"/>
</dbReference>
<comment type="similarity">
    <text evidence="2">Belongs to the SEC16 family.</text>
</comment>
<comment type="subcellular location">
    <subcellularLocation>
        <location evidence="1">Endoplasmic reticulum</location>
    </subcellularLocation>
</comment>
<evidence type="ECO:0000256" key="3">
    <source>
        <dbReference type="ARBA" id="ARBA00022448"/>
    </source>
</evidence>
<evidence type="ECO:0000256" key="4">
    <source>
        <dbReference type="ARBA" id="ARBA00022824"/>
    </source>
</evidence>
<evidence type="ECO:0000256" key="5">
    <source>
        <dbReference type="ARBA" id="ARBA00022892"/>
    </source>
</evidence>
<evidence type="ECO:0000313" key="8">
    <source>
        <dbReference type="Proteomes" id="UP000727407"/>
    </source>
</evidence>
<dbReference type="AlphaFoldDB" id="A0A8J4UE74"/>
<dbReference type="GO" id="GO:0007030">
    <property type="term" value="P:Golgi organization"/>
    <property type="evidence" value="ECO:0007669"/>
    <property type="project" value="TreeGrafter"/>
</dbReference>
<comment type="caution">
    <text evidence="7">The sequence shown here is derived from an EMBL/GenBank/DDBJ whole genome shotgun (WGS) entry which is preliminary data.</text>
</comment>
<dbReference type="GO" id="GO:0012507">
    <property type="term" value="C:ER to Golgi transport vesicle membrane"/>
    <property type="evidence" value="ECO:0007669"/>
    <property type="project" value="TreeGrafter"/>
</dbReference>
<keyword evidence="7" id="KW-0418">Kinase</keyword>
<gene>
    <name evidence="7" type="primary">etnk2</name>
    <name evidence="7" type="ORF">DAT39_004164</name>
</gene>
<dbReference type="PANTHER" id="PTHR13402:SF6">
    <property type="entry name" value="SECRETORY 16, ISOFORM I"/>
    <property type="match status" value="1"/>
</dbReference>
<name>A0A8J4UE74_CLAMG</name>
<dbReference type="InterPro" id="IPR011009">
    <property type="entry name" value="Kinase-like_dom_sf"/>
</dbReference>